<keyword evidence="5" id="KW-0716">Sensory transduction</keyword>
<dbReference type="PROSITE" id="PS50112">
    <property type="entry name" value="PAS"/>
    <property type="match status" value="2"/>
</dbReference>
<keyword evidence="11" id="KW-0418">Kinase</keyword>
<evidence type="ECO:0000259" key="17">
    <source>
        <dbReference type="PROSITE" id="PS50113"/>
    </source>
</evidence>
<feature type="domain" description="PAS" evidence="16">
    <location>
        <begin position="447"/>
        <end position="519"/>
    </location>
</feature>
<dbReference type="CDD" id="cd12915">
    <property type="entry name" value="PDC2_DGC_like"/>
    <property type="match status" value="1"/>
</dbReference>
<dbReference type="Gene3D" id="3.30.450.20">
    <property type="entry name" value="PAS domain"/>
    <property type="match status" value="4"/>
</dbReference>
<dbReference type="NCBIfam" id="TIGR00229">
    <property type="entry name" value="sensory_box"/>
    <property type="match status" value="2"/>
</dbReference>
<keyword evidence="19" id="KW-1185">Reference proteome</keyword>
<dbReference type="PROSITE" id="PS50113">
    <property type="entry name" value="PAC"/>
    <property type="match status" value="2"/>
</dbReference>
<dbReference type="EMBL" id="RCZP01000001">
    <property type="protein sequence ID" value="TPG61109.1"/>
    <property type="molecule type" value="Genomic_DNA"/>
</dbReference>
<keyword evidence="4" id="KW-0597">Phosphoprotein</keyword>
<dbReference type="Pfam" id="PF07536">
    <property type="entry name" value="HWE_HK"/>
    <property type="match status" value="1"/>
</dbReference>
<dbReference type="SMART" id="SM00091">
    <property type="entry name" value="PAS"/>
    <property type="match status" value="2"/>
</dbReference>
<dbReference type="Pfam" id="PF08447">
    <property type="entry name" value="PAS_3"/>
    <property type="match status" value="2"/>
</dbReference>
<dbReference type="SMART" id="SM00911">
    <property type="entry name" value="HWE_HK"/>
    <property type="match status" value="1"/>
</dbReference>
<dbReference type="InterPro" id="IPR035965">
    <property type="entry name" value="PAS-like_dom_sf"/>
</dbReference>
<organism evidence="18 19">
    <name type="scientific">Muricoccus nepalensis</name>
    <dbReference type="NCBI Taxonomy" id="1854500"/>
    <lineage>
        <taxon>Bacteria</taxon>
        <taxon>Pseudomonadati</taxon>
        <taxon>Pseudomonadota</taxon>
        <taxon>Alphaproteobacteria</taxon>
        <taxon>Acetobacterales</taxon>
        <taxon>Roseomonadaceae</taxon>
        <taxon>Muricoccus</taxon>
    </lineage>
</organism>
<dbReference type="InterPro" id="IPR000014">
    <property type="entry name" value="PAS"/>
</dbReference>
<dbReference type="InterPro" id="IPR001610">
    <property type="entry name" value="PAC"/>
</dbReference>
<evidence type="ECO:0000256" key="13">
    <source>
        <dbReference type="ARBA" id="ARBA00022991"/>
    </source>
</evidence>
<dbReference type="Gene3D" id="3.30.565.10">
    <property type="entry name" value="Histidine kinase-like ATPase, C-terminal domain"/>
    <property type="match status" value="1"/>
</dbReference>
<sequence length="788" mass="83834">MLVMAAGVWSAWRETWRAAAGELERSAAAGAEFGLRVLTSYAVAAGRVDAVLRGLSDEEIRARESDLHVELNALVVEVPQAEASYVVDRGGYPLVSANLYPLPRGRPVAADRDFFAALRDPKAPALHVSRVQEGRFDGLPFFAVSRRRTRTGNRGLPPGAFDGLVNLSVYPDRLRGALSRVAGHPRDVVALLRDDGEVLVRGGPEGAAGLPRDGRALAEAEAAPERALYREGGAEGAEPSLVAVRRIEGWPVLAVAGRTRGAILADWRAEVAAQLAVGLPASLALLGLALLLYRSQGRLAQANAGLEARVAQRTAELAGSKARSRATFEQAAIGIAHVGLDGAWLRVNRRLCGMLGFAEEELLARSFQEITHPDDLPADMEAVRRLIAGEISTCTLEKRYLRRDGSLIWVDLTVSLMRDEGDRPFAFLAAIGDNSARKAAEAALAAREAEFRAIFESTLIGIVQAESRTGRLLRVNPRFCEIVGYGEGELLGGMSLPALTHPDDLCASPTSVRQALQASGRYEGERRLLCKDGRVIQVVMHVSLVDQDAGGGCPDLAASARSVAAIQDVTERRRAEERQALLAREVDHRAKNVLTVVQAALRLTPKGDAAAYARAVEGRVLALARAHTLLSEARWHGAALRGVVEAELSAFLPSPAAPLGATPGGPPCALLEGPDLVLAPVAVQPLAMVLHELATNATKHGALSVPGGALRLAWRVDEAAGLLRLRWEERGGPAPGPPPARPGFGSRVVEATVREQLGGALRRHWEAAGLSYDIEVPLARALAGRAAA</sequence>
<dbReference type="SUPFAM" id="SSF55785">
    <property type="entry name" value="PYP-like sensor domain (PAS domain)"/>
    <property type="match status" value="2"/>
</dbReference>
<protein>
    <recommendedName>
        <fullName evidence="2">histidine kinase</fullName>
        <ecNumber evidence="2">2.7.13.3</ecNumber>
    </recommendedName>
</protein>
<keyword evidence="7" id="KW-0288">FMN</keyword>
<evidence type="ECO:0000256" key="6">
    <source>
        <dbReference type="ARBA" id="ARBA00022630"/>
    </source>
</evidence>
<dbReference type="PANTHER" id="PTHR41523">
    <property type="entry name" value="TWO-COMPONENT SYSTEM SENSOR PROTEIN"/>
    <property type="match status" value="1"/>
</dbReference>
<evidence type="ECO:0000256" key="8">
    <source>
        <dbReference type="ARBA" id="ARBA00022679"/>
    </source>
</evidence>
<evidence type="ECO:0000256" key="11">
    <source>
        <dbReference type="ARBA" id="ARBA00022777"/>
    </source>
</evidence>
<evidence type="ECO:0000256" key="3">
    <source>
        <dbReference type="ARBA" id="ARBA00022543"/>
    </source>
</evidence>
<keyword evidence="8" id="KW-0808">Transferase</keyword>
<evidence type="ECO:0000256" key="14">
    <source>
        <dbReference type="ARBA" id="ARBA00023026"/>
    </source>
</evidence>
<keyword evidence="13" id="KW-0157">Chromophore</keyword>
<dbReference type="InterPro" id="IPR011102">
    <property type="entry name" value="Sig_transdc_His_kinase_HWE"/>
</dbReference>
<keyword evidence="9" id="KW-0677">Repeat</keyword>
<feature type="domain" description="PAC" evidence="17">
    <location>
        <begin position="394"/>
        <end position="446"/>
    </location>
</feature>
<keyword evidence="3" id="KW-0600">Photoreceptor protein</keyword>
<dbReference type="GO" id="GO:0004673">
    <property type="term" value="F:protein histidine kinase activity"/>
    <property type="evidence" value="ECO:0007669"/>
    <property type="project" value="UniProtKB-EC"/>
</dbReference>
<evidence type="ECO:0000313" key="18">
    <source>
        <dbReference type="EMBL" id="TPG61109.1"/>
    </source>
</evidence>
<evidence type="ECO:0000256" key="2">
    <source>
        <dbReference type="ARBA" id="ARBA00012438"/>
    </source>
</evidence>
<dbReference type="GO" id="GO:0005524">
    <property type="term" value="F:ATP binding"/>
    <property type="evidence" value="ECO:0007669"/>
    <property type="project" value="UniProtKB-KW"/>
</dbReference>
<dbReference type="SMART" id="SM00086">
    <property type="entry name" value="PAC"/>
    <property type="match status" value="2"/>
</dbReference>
<name>A0A502GG57_9PROT</name>
<evidence type="ECO:0000256" key="7">
    <source>
        <dbReference type="ARBA" id="ARBA00022643"/>
    </source>
</evidence>
<keyword evidence="10" id="KW-0547">Nucleotide-binding</keyword>
<dbReference type="CDD" id="cd00130">
    <property type="entry name" value="PAS"/>
    <property type="match status" value="2"/>
</dbReference>
<dbReference type="PANTHER" id="PTHR41523:SF8">
    <property type="entry name" value="ETHYLENE RESPONSE SENSOR PROTEIN"/>
    <property type="match status" value="1"/>
</dbReference>
<keyword evidence="12" id="KW-0067">ATP-binding</keyword>
<accession>A0A502GG57</accession>
<reference evidence="18 19" key="1">
    <citation type="journal article" date="2019" name="Environ. Microbiol.">
        <title>Species interactions and distinct microbial communities in high Arctic permafrost affected cryosols are associated with the CH4 and CO2 gas fluxes.</title>
        <authorList>
            <person name="Altshuler I."/>
            <person name="Hamel J."/>
            <person name="Turney S."/>
            <person name="Magnuson E."/>
            <person name="Levesque R."/>
            <person name="Greer C."/>
            <person name="Whyte L.G."/>
        </authorList>
    </citation>
    <scope>NUCLEOTIDE SEQUENCE [LARGE SCALE GENOMIC DNA]</scope>
    <source>
        <strain evidence="18 19">S9.3B</strain>
    </source>
</reference>
<keyword evidence="15" id="KW-0675">Receptor</keyword>
<dbReference type="EC" id="2.7.13.3" evidence="2"/>
<proteinExistence type="predicted"/>
<dbReference type="GO" id="GO:0009881">
    <property type="term" value="F:photoreceptor activity"/>
    <property type="evidence" value="ECO:0007669"/>
    <property type="project" value="UniProtKB-KW"/>
</dbReference>
<dbReference type="InterPro" id="IPR013655">
    <property type="entry name" value="PAS_fold_3"/>
</dbReference>
<feature type="domain" description="PAC" evidence="17">
    <location>
        <begin position="522"/>
        <end position="581"/>
    </location>
</feature>
<comment type="caution">
    <text evidence="18">The sequence shown here is derived from an EMBL/GenBank/DDBJ whole genome shotgun (WGS) entry which is preliminary data.</text>
</comment>
<gene>
    <name evidence="18" type="ORF">EAH89_00650</name>
</gene>
<dbReference type="AlphaFoldDB" id="A0A502GG57"/>
<evidence type="ECO:0000256" key="9">
    <source>
        <dbReference type="ARBA" id="ARBA00022737"/>
    </source>
</evidence>
<dbReference type="Proteomes" id="UP000317078">
    <property type="component" value="Unassembled WGS sequence"/>
</dbReference>
<evidence type="ECO:0000256" key="12">
    <source>
        <dbReference type="ARBA" id="ARBA00022840"/>
    </source>
</evidence>
<comment type="catalytic activity">
    <reaction evidence="1">
        <text>ATP + protein L-histidine = ADP + protein N-phospho-L-histidine.</text>
        <dbReference type="EC" id="2.7.13.3"/>
    </reaction>
</comment>
<evidence type="ECO:0000256" key="15">
    <source>
        <dbReference type="ARBA" id="ARBA00023170"/>
    </source>
</evidence>
<dbReference type="InterPro" id="IPR000700">
    <property type="entry name" value="PAS-assoc_C"/>
</dbReference>
<keyword evidence="14" id="KW-0843">Virulence</keyword>
<evidence type="ECO:0000313" key="19">
    <source>
        <dbReference type="Proteomes" id="UP000317078"/>
    </source>
</evidence>
<evidence type="ECO:0000256" key="4">
    <source>
        <dbReference type="ARBA" id="ARBA00022553"/>
    </source>
</evidence>
<feature type="domain" description="PAS" evidence="16">
    <location>
        <begin position="320"/>
        <end position="390"/>
    </location>
</feature>
<evidence type="ECO:0000259" key="16">
    <source>
        <dbReference type="PROSITE" id="PS50112"/>
    </source>
</evidence>
<evidence type="ECO:0000256" key="5">
    <source>
        <dbReference type="ARBA" id="ARBA00022606"/>
    </source>
</evidence>
<keyword evidence="6" id="KW-0285">Flavoprotein</keyword>
<evidence type="ECO:0000256" key="1">
    <source>
        <dbReference type="ARBA" id="ARBA00000085"/>
    </source>
</evidence>
<dbReference type="InterPro" id="IPR036890">
    <property type="entry name" value="HATPase_C_sf"/>
</dbReference>
<evidence type="ECO:0000256" key="10">
    <source>
        <dbReference type="ARBA" id="ARBA00022741"/>
    </source>
</evidence>